<comment type="caution">
    <text evidence="2">The sequence shown here is derived from an EMBL/GenBank/DDBJ whole genome shotgun (WGS) entry which is preliminary data.</text>
</comment>
<feature type="region of interest" description="Disordered" evidence="1">
    <location>
        <begin position="1"/>
        <end position="25"/>
    </location>
</feature>
<accession>A0AAE1R283</accession>
<reference evidence="2" key="1">
    <citation type="submission" date="2023-12" db="EMBL/GenBank/DDBJ databases">
        <title>Genome assembly of Anisodus tanguticus.</title>
        <authorList>
            <person name="Wang Y.-J."/>
        </authorList>
    </citation>
    <scope>NUCLEOTIDE SEQUENCE</scope>
    <source>
        <strain evidence="2">KB-2021</strain>
        <tissue evidence="2">Leaf</tissue>
    </source>
</reference>
<name>A0AAE1R283_9SOLA</name>
<feature type="compositionally biased region" description="Polar residues" evidence="1">
    <location>
        <begin position="1"/>
        <end position="17"/>
    </location>
</feature>
<dbReference type="Proteomes" id="UP001291623">
    <property type="component" value="Unassembled WGS sequence"/>
</dbReference>
<evidence type="ECO:0000313" key="3">
    <source>
        <dbReference type="Proteomes" id="UP001291623"/>
    </source>
</evidence>
<dbReference type="InterPro" id="IPR044661">
    <property type="entry name" value="MED15a/b/c-like"/>
</dbReference>
<organism evidence="2 3">
    <name type="scientific">Anisodus tanguticus</name>
    <dbReference type="NCBI Taxonomy" id="243964"/>
    <lineage>
        <taxon>Eukaryota</taxon>
        <taxon>Viridiplantae</taxon>
        <taxon>Streptophyta</taxon>
        <taxon>Embryophyta</taxon>
        <taxon>Tracheophyta</taxon>
        <taxon>Spermatophyta</taxon>
        <taxon>Magnoliopsida</taxon>
        <taxon>eudicotyledons</taxon>
        <taxon>Gunneridae</taxon>
        <taxon>Pentapetalae</taxon>
        <taxon>asterids</taxon>
        <taxon>lamiids</taxon>
        <taxon>Solanales</taxon>
        <taxon>Solanaceae</taxon>
        <taxon>Solanoideae</taxon>
        <taxon>Hyoscyameae</taxon>
        <taxon>Anisodus</taxon>
    </lineage>
</organism>
<evidence type="ECO:0000256" key="1">
    <source>
        <dbReference type="SAM" id="MobiDB-lite"/>
    </source>
</evidence>
<keyword evidence="3" id="KW-1185">Reference proteome</keyword>
<proteinExistence type="predicted"/>
<dbReference type="GO" id="GO:0003713">
    <property type="term" value="F:transcription coactivator activity"/>
    <property type="evidence" value="ECO:0007669"/>
    <property type="project" value="InterPro"/>
</dbReference>
<sequence>MASIGLQNLTQATMPNEQQKQQYQPQRTTPEALSICVLFGASLDSTVQMGNANGADWQEVVYQKIKSMKEMYLPALIDLYQELASKAQQQDSLPQRPQDDQILNIEMLKMTLECIVQFLQLLTSMNSTLSLLQGQLLQAPTQLQQPQSLDGHQQQQAKPQQTAQLPVHQMSQLHQMIDATDTKMRRRLGIKTGQQSVGQLAGSHHQQLMSGISSPQVYRALSPLVTPQIDQQNMLASLTKAGSLLQSATSPFVVPSPSTAWAPSPMPTGLAIHTAAGNLKHHQQATVACAPAQSPAVGTPGISASPLLAEFSGLDGTHGNGSAVVSGKSSVEQPYKRLLKVVCKKNMSLTALNSSVSDISSVVSMIDRKEGSAPENGSRAAVGEDLVAMSKYIQDGQTETKKLKWYATANVILSSCSVNDSFWQLNGSEASKSGATAASSVKRPRHERIVPIHYLCLIPREKTLQMKSTSNDLLDLEAESKSSFSSLESKLLFCNRGRRIPKLNPTVKKPDISSTSQRQVLDKVKNFLGVLSEANKKLEVDA</sequence>
<dbReference type="GO" id="GO:0031490">
    <property type="term" value="F:chromatin DNA binding"/>
    <property type="evidence" value="ECO:0007669"/>
    <property type="project" value="InterPro"/>
</dbReference>
<protein>
    <submittedName>
        <fullName evidence="2">Uncharacterized protein</fullName>
    </submittedName>
</protein>
<dbReference type="EMBL" id="JAVYJV010000020">
    <property type="protein sequence ID" value="KAK4343636.1"/>
    <property type="molecule type" value="Genomic_DNA"/>
</dbReference>
<dbReference type="PANTHER" id="PTHR33137:SF4">
    <property type="entry name" value="MEDIATOR OF RNA POLYMERASE II TRANSCRIPTION SUBUNIT 15A-RELATED"/>
    <property type="match status" value="1"/>
</dbReference>
<evidence type="ECO:0000313" key="2">
    <source>
        <dbReference type="EMBL" id="KAK4343636.1"/>
    </source>
</evidence>
<feature type="compositionally biased region" description="Low complexity" evidence="1">
    <location>
        <begin position="143"/>
        <end position="164"/>
    </location>
</feature>
<dbReference type="AlphaFoldDB" id="A0AAE1R283"/>
<feature type="region of interest" description="Disordered" evidence="1">
    <location>
        <begin position="143"/>
        <end position="165"/>
    </location>
</feature>
<dbReference type="PANTHER" id="PTHR33137">
    <property type="entry name" value="MEDIATOR OF RNA POLYMERASE II TRANSCRIPTION SUBUNIT 15A-RELATED"/>
    <property type="match status" value="1"/>
</dbReference>
<gene>
    <name evidence="2" type="ORF">RND71_036730</name>
</gene>